<reference evidence="3 4" key="1">
    <citation type="submission" date="2019-07" db="EMBL/GenBank/DDBJ databases">
        <title>Litoreibacter alkalisoli sp. nov., isolated from saline-alkaline soil.</title>
        <authorList>
            <person name="Wang S."/>
            <person name="Xu L."/>
            <person name="Xing Y.-T."/>
            <person name="Sun J.-Q."/>
        </authorList>
    </citation>
    <scope>NUCLEOTIDE SEQUENCE [LARGE SCALE GENOMIC DNA]</scope>
    <source>
        <strain evidence="3 4">LN3S51</strain>
    </source>
</reference>
<dbReference type="PROSITE" id="PS50937">
    <property type="entry name" value="HTH_MERR_2"/>
    <property type="match status" value="1"/>
</dbReference>
<dbReference type="PANTHER" id="PTHR30204">
    <property type="entry name" value="REDOX-CYCLING DRUG-SENSING TRANSCRIPTIONAL ACTIVATOR SOXR"/>
    <property type="match status" value="1"/>
</dbReference>
<dbReference type="SMART" id="SM00422">
    <property type="entry name" value="HTH_MERR"/>
    <property type="match status" value="1"/>
</dbReference>
<dbReference type="GO" id="GO:0003700">
    <property type="term" value="F:DNA-binding transcription factor activity"/>
    <property type="evidence" value="ECO:0007669"/>
    <property type="project" value="InterPro"/>
</dbReference>
<dbReference type="GO" id="GO:0003677">
    <property type="term" value="F:DNA binding"/>
    <property type="evidence" value="ECO:0007669"/>
    <property type="project" value="UniProtKB-KW"/>
</dbReference>
<dbReference type="SUPFAM" id="SSF46955">
    <property type="entry name" value="Putative DNA-binding domain"/>
    <property type="match status" value="1"/>
</dbReference>
<keyword evidence="1" id="KW-0238">DNA-binding</keyword>
<accession>A0A5B8I7H5</accession>
<name>A0A5B8I7H5_9RHOB</name>
<evidence type="ECO:0000313" key="3">
    <source>
        <dbReference type="EMBL" id="QDY69725.1"/>
    </source>
</evidence>
<proteinExistence type="predicted"/>
<dbReference type="PROSITE" id="PS00552">
    <property type="entry name" value="HTH_MERR_1"/>
    <property type="match status" value="1"/>
</dbReference>
<dbReference type="AlphaFoldDB" id="A0A5B8I7H5"/>
<dbReference type="Gene3D" id="1.10.1660.10">
    <property type="match status" value="1"/>
</dbReference>
<dbReference type="OrthoDB" id="9802944at2"/>
<dbReference type="CDD" id="cd04785">
    <property type="entry name" value="HTH_CadR-PbrR-like"/>
    <property type="match status" value="1"/>
</dbReference>
<dbReference type="PRINTS" id="PR00040">
    <property type="entry name" value="HTHMERR"/>
</dbReference>
<evidence type="ECO:0000256" key="1">
    <source>
        <dbReference type="ARBA" id="ARBA00023125"/>
    </source>
</evidence>
<dbReference type="EMBL" id="CP042261">
    <property type="protein sequence ID" value="QDY69725.1"/>
    <property type="molecule type" value="Genomic_DNA"/>
</dbReference>
<dbReference type="PANTHER" id="PTHR30204:SF92">
    <property type="entry name" value="HTH-TYPE TRANSCRIPTIONAL REGULATOR ZNTR"/>
    <property type="match status" value="1"/>
</dbReference>
<protein>
    <submittedName>
        <fullName evidence="3">Helix-turn-helix domain-containing protein</fullName>
    </submittedName>
</protein>
<organism evidence="3 4">
    <name type="scientific">Qingshengfaniella alkalisoli</name>
    <dbReference type="NCBI Taxonomy" id="2599296"/>
    <lineage>
        <taxon>Bacteria</taxon>
        <taxon>Pseudomonadati</taxon>
        <taxon>Pseudomonadota</taxon>
        <taxon>Alphaproteobacteria</taxon>
        <taxon>Rhodobacterales</taxon>
        <taxon>Paracoccaceae</taxon>
        <taxon>Qingshengfaniella</taxon>
    </lineage>
</organism>
<evidence type="ECO:0000313" key="4">
    <source>
        <dbReference type="Proteomes" id="UP000318483"/>
    </source>
</evidence>
<keyword evidence="4" id="KW-1185">Reference proteome</keyword>
<sequence length="137" mass="15473">MLSIGDLSRETGVKIPTIRYYEQMGLVEPEGRTNGNQRRYSRDGLERLSFIKHARELGLSLDAIRALITLDETSAAELSEAHHIAQAHLSDVQSRIARLKRLESELKRMLRACDGDHAHGCDLLQAFSDHSHCETEH</sequence>
<dbReference type="KEGG" id="lit:FPZ52_08905"/>
<dbReference type="InterPro" id="IPR047057">
    <property type="entry name" value="MerR_fam"/>
</dbReference>
<feature type="domain" description="HTH merR-type" evidence="2">
    <location>
        <begin position="1"/>
        <end position="70"/>
    </location>
</feature>
<dbReference type="InterPro" id="IPR000551">
    <property type="entry name" value="MerR-type_HTH_dom"/>
</dbReference>
<evidence type="ECO:0000259" key="2">
    <source>
        <dbReference type="PROSITE" id="PS50937"/>
    </source>
</evidence>
<dbReference type="InterPro" id="IPR009061">
    <property type="entry name" value="DNA-bd_dom_put_sf"/>
</dbReference>
<dbReference type="Pfam" id="PF13411">
    <property type="entry name" value="MerR_1"/>
    <property type="match status" value="1"/>
</dbReference>
<dbReference type="Proteomes" id="UP000318483">
    <property type="component" value="Chromosome"/>
</dbReference>
<gene>
    <name evidence="3" type="ORF">FPZ52_08905</name>
</gene>
<dbReference type="RefSeq" id="WP_146365102.1">
    <property type="nucleotide sequence ID" value="NZ_CP042261.1"/>
</dbReference>